<name>G3ARB1_SPAPN</name>
<accession>G3ARB1</accession>
<dbReference type="InterPro" id="IPR029044">
    <property type="entry name" value="Nucleotide-diphossugar_trans"/>
</dbReference>
<evidence type="ECO:0000256" key="2">
    <source>
        <dbReference type="SAM" id="MobiDB-lite"/>
    </source>
</evidence>
<dbReference type="HOGENOM" id="CLU_022381_5_0_1"/>
<keyword evidence="4" id="KW-1185">Reference proteome</keyword>
<evidence type="ECO:0000256" key="1">
    <source>
        <dbReference type="ARBA" id="ARBA00009003"/>
    </source>
</evidence>
<dbReference type="GO" id="GO:0000009">
    <property type="term" value="F:alpha-1,6-mannosyltransferase activity"/>
    <property type="evidence" value="ECO:0007669"/>
    <property type="project" value="InterPro"/>
</dbReference>
<dbReference type="RefSeq" id="XP_007376496.1">
    <property type="nucleotide sequence ID" value="XM_007376434.1"/>
</dbReference>
<dbReference type="Pfam" id="PF04488">
    <property type="entry name" value="Gly_transf_sug"/>
    <property type="match status" value="1"/>
</dbReference>
<dbReference type="PANTHER" id="PTHR31834">
    <property type="entry name" value="INITIATION-SPECIFIC ALPHA-1,6-MANNOSYLTRANSFERASE"/>
    <property type="match status" value="1"/>
</dbReference>
<dbReference type="STRING" id="619300.G3ARB1"/>
<dbReference type="OrthoDB" id="409543at2759"/>
<dbReference type="GeneID" id="18871016"/>
<feature type="region of interest" description="Disordered" evidence="2">
    <location>
        <begin position="1"/>
        <end position="26"/>
    </location>
</feature>
<evidence type="ECO:0000313" key="3">
    <source>
        <dbReference type="EMBL" id="EGW31718.1"/>
    </source>
</evidence>
<dbReference type="EMBL" id="GL996503">
    <property type="protein sequence ID" value="EGW31718.1"/>
    <property type="molecule type" value="Genomic_DNA"/>
</dbReference>
<sequence>MIFAENLSAGSTEAPPEPENFLTKSPKAPPKSFPGHIYPKEQFLKELHDEPFYKVTGFNLQPINPGKVPYNTTVFQQLQAKVPYDPTVSIPKMVWQMWKVPLDHEEFPGDYRDYHQTWLDKASDYEHIFKTNDEYDAVVNELYADIPEVLHAYNILPQTILKCDFSRYLLLYAYGGIYADLDTILWKPIDTWITNQKSYLHRPLDPGIIVGIENDEGARINNWTILSKKGHPMLAELINQITEHTLWREETGQLKAIFRNPRDNVIDWTGPGRFTDMTYKYLNNILQTDFDRFETIIEYPLLEYIRNPFVLGDIMVLPRSSMRAEYNPENDPLAYISHNFAGAWKADQDKEEEAENTAVVAAAAAAENTEQE</sequence>
<dbReference type="GO" id="GO:0000136">
    <property type="term" value="C:mannan polymerase complex"/>
    <property type="evidence" value="ECO:0007669"/>
    <property type="project" value="TreeGrafter"/>
</dbReference>
<dbReference type="KEGG" id="spaa:SPAPADRAFT_155280"/>
<dbReference type="InParanoid" id="G3ARB1"/>
<evidence type="ECO:0000313" key="4">
    <source>
        <dbReference type="Proteomes" id="UP000000709"/>
    </source>
</evidence>
<dbReference type="Proteomes" id="UP000000709">
    <property type="component" value="Unassembled WGS sequence"/>
</dbReference>
<dbReference type="AlphaFoldDB" id="G3ARB1"/>
<dbReference type="InterPro" id="IPR039367">
    <property type="entry name" value="Och1-like"/>
</dbReference>
<dbReference type="SUPFAM" id="SSF53448">
    <property type="entry name" value="Nucleotide-diphospho-sugar transferases"/>
    <property type="match status" value="1"/>
</dbReference>
<dbReference type="OMA" id="WVFAARP"/>
<reference evidence="3 4" key="1">
    <citation type="journal article" date="2011" name="Proc. Natl. Acad. Sci. U.S.A.">
        <title>Comparative genomics of xylose-fermenting fungi for enhanced biofuel production.</title>
        <authorList>
            <person name="Wohlbach D.J."/>
            <person name="Kuo A."/>
            <person name="Sato T.K."/>
            <person name="Potts K.M."/>
            <person name="Salamov A.A."/>
            <person name="LaButti K.M."/>
            <person name="Sun H."/>
            <person name="Clum A."/>
            <person name="Pangilinan J.L."/>
            <person name="Lindquist E.A."/>
            <person name="Lucas S."/>
            <person name="Lapidus A."/>
            <person name="Jin M."/>
            <person name="Gunawan C."/>
            <person name="Balan V."/>
            <person name="Dale B.E."/>
            <person name="Jeffries T.W."/>
            <person name="Zinkel R."/>
            <person name="Barry K.W."/>
            <person name="Grigoriev I.V."/>
            <person name="Gasch A.P."/>
        </authorList>
    </citation>
    <scope>NUCLEOTIDE SEQUENCE [LARGE SCALE GENOMIC DNA]</scope>
    <source>
        <strain evidence="4">NRRL Y-27907 / 11-Y1</strain>
    </source>
</reference>
<protein>
    <submittedName>
        <fullName evidence="3">Uncharacterized protein OCH1</fullName>
    </submittedName>
</protein>
<comment type="similarity">
    <text evidence="1">Belongs to the glycosyltransferase 32 family.</text>
</comment>
<organism evidence="4">
    <name type="scientific">Spathaspora passalidarum (strain NRRL Y-27907 / 11-Y1)</name>
    <dbReference type="NCBI Taxonomy" id="619300"/>
    <lineage>
        <taxon>Eukaryota</taxon>
        <taxon>Fungi</taxon>
        <taxon>Dikarya</taxon>
        <taxon>Ascomycota</taxon>
        <taxon>Saccharomycotina</taxon>
        <taxon>Pichiomycetes</taxon>
        <taxon>Debaryomycetaceae</taxon>
        <taxon>Spathaspora</taxon>
    </lineage>
</organism>
<dbReference type="eggNOG" id="ENOG502QW2I">
    <property type="taxonomic scope" value="Eukaryota"/>
</dbReference>
<gene>
    <name evidence="3" type="primary">OCH1</name>
    <name evidence="3" type="ORF">SPAPADRAFT_155280</name>
</gene>
<dbReference type="InterPro" id="IPR007577">
    <property type="entry name" value="GlycoTrfase_DXD_sugar-bd_CS"/>
</dbReference>
<proteinExistence type="inferred from homology"/>
<dbReference type="Gene3D" id="3.90.550.20">
    <property type="match status" value="1"/>
</dbReference>
<dbReference type="GO" id="GO:0006487">
    <property type="term" value="P:protein N-linked glycosylation"/>
    <property type="evidence" value="ECO:0007669"/>
    <property type="project" value="TreeGrafter"/>
</dbReference>
<dbReference type="PANTHER" id="PTHR31834:SF1">
    <property type="entry name" value="INITIATION-SPECIFIC ALPHA-1,6-MANNOSYLTRANSFERASE"/>
    <property type="match status" value="1"/>
</dbReference>